<dbReference type="EMBL" id="JBHMCA010000083">
    <property type="protein sequence ID" value="MFB9450658.1"/>
    <property type="molecule type" value="Genomic_DNA"/>
</dbReference>
<comment type="caution">
    <text evidence="1">The sequence shown here is derived from an EMBL/GenBank/DDBJ whole genome shotgun (WGS) entry which is preliminary data.</text>
</comment>
<organism evidence="1 2">
    <name type="scientific">Dactylosporangium vinaceum</name>
    <dbReference type="NCBI Taxonomy" id="53362"/>
    <lineage>
        <taxon>Bacteria</taxon>
        <taxon>Bacillati</taxon>
        <taxon>Actinomycetota</taxon>
        <taxon>Actinomycetes</taxon>
        <taxon>Micromonosporales</taxon>
        <taxon>Micromonosporaceae</taxon>
        <taxon>Dactylosporangium</taxon>
    </lineage>
</organism>
<dbReference type="RefSeq" id="WP_223095673.1">
    <property type="nucleotide sequence ID" value="NZ_CP061913.1"/>
</dbReference>
<dbReference type="Proteomes" id="UP001589608">
    <property type="component" value="Unassembled WGS sequence"/>
</dbReference>
<evidence type="ECO:0000313" key="1">
    <source>
        <dbReference type="EMBL" id="MFB9450658.1"/>
    </source>
</evidence>
<dbReference type="CDD" id="cd00093">
    <property type="entry name" value="HTH_XRE"/>
    <property type="match status" value="1"/>
</dbReference>
<protein>
    <recommendedName>
        <fullName evidence="3">HTH cro/C1-type domain-containing protein</fullName>
    </recommendedName>
</protein>
<name>A0ABV5MP73_9ACTN</name>
<sequence>MSPLTPESLFDPARARTRAELGAALNALRDRQGLTLGEIEKRTRDRPLPLKKATMSKAFNGRTLINHRTLLALLAVCDVPEPLHQPWLEARQRIWAAERGAAVRRAALDRFDAASPRDLGIHSAIGDPAAADDLPEYVERDFDFGLRAALATDGSNRGRFVVLVGGSSTGKTRSLYEAVMAVAPNWWLIHPSETDELLQLRHDPPSQTVFWLDELQRYLGGRPHLSSACIGALMRRPNLIVGTLWPDQYDARSAPGLRDTDEAADVRRLLQTAIVIDVPDAFSPAELQEADDKAAVDNRIRIALNTRDTGVTQALAGGPALVRAWTIAPNPYAKAMITVAADAHRLGVQAPLTEDLLAAAMFGYLPGPQRVASVDEWLHHALPHATRPLHGDVTALRPMDGGRPGTFAGYIVADYLAQHLGRHRRTERVPHEAWDALVTRINRPADLRRLSDSATARLRFVYAEPALERLANEFGDGVAATELAQLLIRQDRFEAGIRVLRWRLDSNPRDRNASWHLARAQELWELAEQLRPAAAGDAAVRQRLDDMLADGGVCDDLRRRADAGDVLAGEELVERLADLGRLRELEERADGEHRYAAEALADLYLTRGDLARLEARAGAGDPAAALRLSKAHAEGRHPEGAESQLAALRAAAGPDPEAARQLCALLFALRDVEGLQAEVEAGTLGAADRLLALYTADELKSPQQVAHLRAFGLSADGRPLSPPSGRTTDV</sequence>
<reference evidence="1 2" key="1">
    <citation type="submission" date="2024-09" db="EMBL/GenBank/DDBJ databases">
        <authorList>
            <person name="Sun Q."/>
            <person name="Mori K."/>
        </authorList>
    </citation>
    <scope>NUCLEOTIDE SEQUENCE [LARGE SCALE GENOMIC DNA]</scope>
    <source>
        <strain evidence="1 2">JCM 3307</strain>
    </source>
</reference>
<evidence type="ECO:0008006" key="3">
    <source>
        <dbReference type="Google" id="ProtNLM"/>
    </source>
</evidence>
<proteinExistence type="predicted"/>
<keyword evidence="2" id="KW-1185">Reference proteome</keyword>
<gene>
    <name evidence="1" type="ORF">ACFFTR_46935</name>
</gene>
<dbReference type="InterPro" id="IPR001387">
    <property type="entry name" value="Cro/C1-type_HTH"/>
</dbReference>
<accession>A0ABV5MP73</accession>
<evidence type="ECO:0000313" key="2">
    <source>
        <dbReference type="Proteomes" id="UP001589608"/>
    </source>
</evidence>